<proteinExistence type="predicted"/>
<reference evidence="2" key="1">
    <citation type="submission" date="2014-11" db="EMBL/GenBank/DDBJ databases">
        <authorList>
            <person name="Amaro Gonzalez C."/>
        </authorList>
    </citation>
    <scope>NUCLEOTIDE SEQUENCE</scope>
</reference>
<name>A0A0E9W5N8_ANGAN</name>
<feature type="signal peptide" evidence="1">
    <location>
        <begin position="1"/>
        <end position="18"/>
    </location>
</feature>
<evidence type="ECO:0000313" key="2">
    <source>
        <dbReference type="EMBL" id="JAH85689.1"/>
    </source>
</evidence>
<sequence length="57" mass="6666">MVALELCCTVVLARFTYTLYCSLQHGERLYTRVNLTRFSYRKEVILRPVSHAETEAL</sequence>
<protein>
    <recommendedName>
        <fullName evidence="3">Secreted protein</fullName>
    </recommendedName>
</protein>
<dbReference type="AlphaFoldDB" id="A0A0E9W5N8"/>
<feature type="chain" id="PRO_5002434396" description="Secreted protein" evidence="1">
    <location>
        <begin position="19"/>
        <end position="57"/>
    </location>
</feature>
<evidence type="ECO:0000256" key="1">
    <source>
        <dbReference type="SAM" id="SignalP"/>
    </source>
</evidence>
<organism evidence="2">
    <name type="scientific">Anguilla anguilla</name>
    <name type="common">European freshwater eel</name>
    <name type="synonym">Muraena anguilla</name>
    <dbReference type="NCBI Taxonomy" id="7936"/>
    <lineage>
        <taxon>Eukaryota</taxon>
        <taxon>Metazoa</taxon>
        <taxon>Chordata</taxon>
        <taxon>Craniata</taxon>
        <taxon>Vertebrata</taxon>
        <taxon>Euteleostomi</taxon>
        <taxon>Actinopterygii</taxon>
        <taxon>Neopterygii</taxon>
        <taxon>Teleostei</taxon>
        <taxon>Anguilliformes</taxon>
        <taxon>Anguillidae</taxon>
        <taxon>Anguilla</taxon>
    </lineage>
</organism>
<dbReference type="EMBL" id="GBXM01022888">
    <property type="protein sequence ID" value="JAH85689.1"/>
    <property type="molecule type" value="Transcribed_RNA"/>
</dbReference>
<reference evidence="2" key="2">
    <citation type="journal article" date="2015" name="Fish Shellfish Immunol.">
        <title>Early steps in the European eel (Anguilla anguilla)-Vibrio vulnificus interaction in the gills: Role of the RtxA13 toxin.</title>
        <authorList>
            <person name="Callol A."/>
            <person name="Pajuelo D."/>
            <person name="Ebbesson L."/>
            <person name="Teles M."/>
            <person name="MacKenzie S."/>
            <person name="Amaro C."/>
        </authorList>
    </citation>
    <scope>NUCLEOTIDE SEQUENCE</scope>
</reference>
<keyword evidence="1" id="KW-0732">Signal</keyword>
<accession>A0A0E9W5N8</accession>
<evidence type="ECO:0008006" key="3">
    <source>
        <dbReference type="Google" id="ProtNLM"/>
    </source>
</evidence>